<comment type="caution">
    <text evidence="1">The sequence shown here is derived from an EMBL/GenBank/DDBJ whole genome shotgun (WGS) entry which is preliminary data.</text>
</comment>
<evidence type="ECO:0000313" key="1">
    <source>
        <dbReference type="EMBL" id="KKL23712.1"/>
    </source>
</evidence>
<dbReference type="SUPFAM" id="SSF51126">
    <property type="entry name" value="Pectin lyase-like"/>
    <property type="match status" value="1"/>
</dbReference>
<gene>
    <name evidence="1" type="ORF">LCGC14_2422620</name>
</gene>
<dbReference type="Gene3D" id="2.160.20.10">
    <property type="entry name" value="Single-stranded right-handed beta-helix, Pectin lyase-like"/>
    <property type="match status" value="1"/>
</dbReference>
<organism evidence="1">
    <name type="scientific">marine sediment metagenome</name>
    <dbReference type="NCBI Taxonomy" id="412755"/>
    <lineage>
        <taxon>unclassified sequences</taxon>
        <taxon>metagenomes</taxon>
        <taxon>ecological metagenomes</taxon>
    </lineage>
</organism>
<dbReference type="InterPro" id="IPR012334">
    <property type="entry name" value="Pectin_lyas_fold"/>
</dbReference>
<evidence type="ECO:0008006" key="2">
    <source>
        <dbReference type="Google" id="ProtNLM"/>
    </source>
</evidence>
<reference evidence="1" key="1">
    <citation type="journal article" date="2015" name="Nature">
        <title>Complex archaea that bridge the gap between prokaryotes and eukaryotes.</title>
        <authorList>
            <person name="Spang A."/>
            <person name="Saw J.H."/>
            <person name="Jorgensen S.L."/>
            <person name="Zaremba-Niedzwiedzka K."/>
            <person name="Martijn J."/>
            <person name="Lind A.E."/>
            <person name="van Eijk R."/>
            <person name="Schleper C."/>
            <person name="Guy L."/>
            <person name="Ettema T.J."/>
        </authorList>
    </citation>
    <scope>NUCLEOTIDE SEQUENCE</scope>
</reference>
<dbReference type="InterPro" id="IPR011050">
    <property type="entry name" value="Pectin_lyase_fold/virulence"/>
</dbReference>
<sequence>AVSPTPDSYGAAYLTASTAGAPCLAIRARGWYVSGFEFDALADSACVYFDGVTSNSNASGTVIEDCLFVGQNQGLYGLHVANTNASCGLVVIRNNRFYGFTSGSTDGACMQCTNTSTDAPGLWTVEDNWFADSDNLIKDMSFKMCTVRNNTFVAGGANQSPTQKLKNTNGSLTNFYGNSFGGVYTLAGGYVAGSGDDWSGNMAEDVAGEAANGWTFKVPAS</sequence>
<accession>A0A0F9CBH2</accession>
<dbReference type="AlphaFoldDB" id="A0A0F9CBH2"/>
<proteinExistence type="predicted"/>
<feature type="non-terminal residue" evidence="1">
    <location>
        <position position="1"/>
    </location>
</feature>
<protein>
    <recommendedName>
        <fullName evidence="2">Right handed beta helix domain-containing protein</fullName>
    </recommendedName>
</protein>
<dbReference type="EMBL" id="LAZR01036875">
    <property type="protein sequence ID" value="KKL23712.1"/>
    <property type="molecule type" value="Genomic_DNA"/>
</dbReference>
<name>A0A0F9CBH2_9ZZZZ</name>